<feature type="chain" id="PRO_5046904882" evidence="1">
    <location>
        <begin position="28"/>
        <end position="567"/>
    </location>
</feature>
<dbReference type="PROSITE" id="PS51257">
    <property type="entry name" value="PROKAR_LIPOPROTEIN"/>
    <property type="match status" value="1"/>
</dbReference>
<gene>
    <name evidence="3" type="ORF">RS130_19835</name>
</gene>
<feature type="domain" description="Lcl C-terminal" evidence="2">
    <location>
        <begin position="407"/>
        <end position="564"/>
    </location>
</feature>
<proteinExistence type="predicted"/>
<reference evidence="3 4" key="1">
    <citation type="submission" date="2023-10" db="EMBL/GenBank/DDBJ databases">
        <title>Glaciecola aquimarina strain GGW-M5 nov., isolated from a coastal seawater.</title>
        <authorList>
            <person name="Bayburt H."/>
            <person name="Kim J.M."/>
            <person name="Choi B.J."/>
            <person name="Jeon C.O."/>
        </authorList>
    </citation>
    <scope>NUCLEOTIDE SEQUENCE [LARGE SCALE GENOMIC DNA]</scope>
    <source>
        <strain evidence="3 4">KCTC 32108</strain>
    </source>
</reference>
<sequence>MSVVHKRLLIFGVVSLLFVSCSGGSLDSNTGQDTPDVLVNAGQNKTVNEETLITVNAQVSGDSDTYTYSWRATPALTITHEDPATGLASFTTPTVTETEIYTLTAVVIDENGNRGSDEVIFTVNPINNLPAAVLTVPSFANLSVNEFPAGEIITLDGSSSTDSDPPANSDAIAEYLWQQTAGEPILEGINNVGDTLSFATPIVDEPNVITLSLTVTDQEGAKDTQVVNLAIQSASQTLPKVEAGVNHEVFSGEIINLNGAASTNIAASRPLTSNWLNDSENTPIIADKSNLETYAIAPAVSQQQSVTFTLEIEDFQGNEVEDSITVTVKPLPIQPLNDTGVTQQANNTEVVSLYQAGFPGQDGQRGQDVIHQNGLSAKAGRGQQGFDFTKLDVVGDEVDDPSQDWSCVRDNITGLVWEVKTAVSTTTLHSSQHTFSWYQESEIEFQGDEQATNAVCNLAECNSSAFVNEVNQQGLCNFRDWRLPTHEELLSIVHFGRTSAPTVDEEYFPYTSDALGSPVWYWTGESSADGTSAEGAQNAWAIDFTSGNDNFLHKSTAASIRLVRAGR</sequence>
<dbReference type="InterPro" id="IPR029865">
    <property type="entry name" value="KIAA0319-like"/>
</dbReference>
<dbReference type="PANTHER" id="PTHR46182:SF2">
    <property type="entry name" value="FI19480P1"/>
    <property type="match status" value="1"/>
</dbReference>
<keyword evidence="4" id="KW-1185">Reference proteome</keyword>
<dbReference type="PANTHER" id="PTHR46182">
    <property type="entry name" value="FI19480P1"/>
    <property type="match status" value="1"/>
</dbReference>
<protein>
    <submittedName>
        <fullName evidence="3">DUF1566 domain-containing protein</fullName>
    </submittedName>
</protein>
<dbReference type="InterPro" id="IPR011460">
    <property type="entry name" value="Lcl_C"/>
</dbReference>
<keyword evidence="1" id="KW-0732">Signal</keyword>
<dbReference type="Pfam" id="PF07603">
    <property type="entry name" value="Lcl_C"/>
    <property type="match status" value="1"/>
</dbReference>
<name>A0ABU3T0R8_9ALTE</name>
<comment type="caution">
    <text evidence="3">The sequence shown here is derived from an EMBL/GenBank/DDBJ whole genome shotgun (WGS) entry which is preliminary data.</text>
</comment>
<evidence type="ECO:0000259" key="2">
    <source>
        <dbReference type="Pfam" id="PF07603"/>
    </source>
</evidence>
<feature type="signal peptide" evidence="1">
    <location>
        <begin position="1"/>
        <end position="27"/>
    </location>
</feature>
<accession>A0ABU3T0R8</accession>
<evidence type="ECO:0000313" key="4">
    <source>
        <dbReference type="Proteomes" id="UP001247805"/>
    </source>
</evidence>
<dbReference type="Gene3D" id="2.60.40.10">
    <property type="entry name" value="Immunoglobulins"/>
    <property type="match status" value="3"/>
</dbReference>
<dbReference type="Proteomes" id="UP001247805">
    <property type="component" value="Unassembled WGS sequence"/>
</dbReference>
<evidence type="ECO:0000313" key="3">
    <source>
        <dbReference type="EMBL" id="MDU0355835.1"/>
    </source>
</evidence>
<dbReference type="Pfam" id="PF22352">
    <property type="entry name" value="K319L-like_PKD"/>
    <property type="match status" value="1"/>
</dbReference>
<organism evidence="3 4">
    <name type="scientific">Paraglaciecola aquimarina</name>
    <dbReference type="NCBI Taxonomy" id="1235557"/>
    <lineage>
        <taxon>Bacteria</taxon>
        <taxon>Pseudomonadati</taxon>
        <taxon>Pseudomonadota</taxon>
        <taxon>Gammaproteobacteria</taxon>
        <taxon>Alteromonadales</taxon>
        <taxon>Alteromonadaceae</taxon>
        <taxon>Paraglaciecola</taxon>
    </lineage>
</organism>
<evidence type="ECO:0000256" key="1">
    <source>
        <dbReference type="SAM" id="SignalP"/>
    </source>
</evidence>
<dbReference type="EMBL" id="JAWDIO010000002">
    <property type="protein sequence ID" value="MDU0355835.1"/>
    <property type="molecule type" value="Genomic_DNA"/>
</dbReference>
<dbReference type="InterPro" id="IPR013783">
    <property type="entry name" value="Ig-like_fold"/>
</dbReference>
<dbReference type="RefSeq" id="WP_316027355.1">
    <property type="nucleotide sequence ID" value="NZ_JAWDIO010000002.1"/>
</dbReference>